<dbReference type="Pfam" id="PF22642">
    <property type="entry name" value="MinC_N_1"/>
    <property type="match status" value="1"/>
</dbReference>
<feature type="domain" description="Septum site-determining protein MinC N-terminal" evidence="8">
    <location>
        <begin position="8"/>
        <end position="84"/>
    </location>
</feature>
<dbReference type="OrthoDB" id="9790810at2"/>
<dbReference type="InterPro" id="IPR005526">
    <property type="entry name" value="Septum_form_inhib_MinC_C"/>
</dbReference>
<dbReference type="InterPro" id="IPR055219">
    <property type="entry name" value="MinC_N_1"/>
</dbReference>
<dbReference type="EMBL" id="CP003923">
    <property type="protein sequence ID" value="AIC95169.1"/>
    <property type="molecule type" value="Genomic_DNA"/>
</dbReference>
<dbReference type="KEGG" id="ble:BleG1_2602"/>
<evidence type="ECO:0000256" key="1">
    <source>
        <dbReference type="ARBA" id="ARBA00006291"/>
    </source>
</evidence>
<keyword evidence="3 6" id="KW-0717">Septation</keyword>
<gene>
    <name evidence="6" type="primary">minC</name>
    <name evidence="9" type="ORF">BleG1_2602</name>
</gene>
<dbReference type="STRING" id="1246626.BleG1_2602"/>
<dbReference type="InterPro" id="IPR036145">
    <property type="entry name" value="MinC_C_sf"/>
</dbReference>
<dbReference type="PANTHER" id="PTHR34108:SF1">
    <property type="entry name" value="SEPTUM SITE-DETERMINING PROTEIN MINC"/>
    <property type="match status" value="1"/>
</dbReference>
<evidence type="ECO:0000259" key="7">
    <source>
        <dbReference type="Pfam" id="PF03775"/>
    </source>
</evidence>
<evidence type="ECO:0000313" key="9">
    <source>
        <dbReference type="EMBL" id="AIC95169.1"/>
    </source>
</evidence>
<evidence type="ECO:0000256" key="6">
    <source>
        <dbReference type="HAMAP-Rule" id="MF_00267"/>
    </source>
</evidence>
<evidence type="ECO:0000259" key="8">
    <source>
        <dbReference type="Pfam" id="PF22642"/>
    </source>
</evidence>
<feature type="domain" description="Septum formation inhibitor MinC C-terminal" evidence="7">
    <location>
        <begin position="108"/>
        <end position="206"/>
    </location>
</feature>
<dbReference type="GO" id="GO:0000902">
    <property type="term" value="P:cell morphogenesis"/>
    <property type="evidence" value="ECO:0007669"/>
    <property type="project" value="InterPro"/>
</dbReference>
<reference evidence="9 10" key="1">
    <citation type="journal article" date="2014" name="Gene">
        <title>A comparative genomic analysis of the alkalitolerant soil bacterium Bacillus lehensis G1.</title>
        <authorList>
            <person name="Noor Y.M."/>
            <person name="Samsulrizal N.H."/>
            <person name="Jema'on N.A."/>
            <person name="Low K.O."/>
            <person name="Ramli A.N."/>
            <person name="Alias N.I."/>
            <person name="Damis S.I."/>
            <person name="Fuzi S.F."/>
            <person name="Isa M.N."/>
            <person name="Murad A.M."/>
            <person name="Raih M.F."/>
            <person name="Bakar F.D."/>
            <person name="Najimudin N."/>
            <person name="Mahadi N.M."/>
            <person name="Illias R.M."/>
        </authorList>
    </citation>
    <scope>NUCLEOTIDE SEQUENCE [LARGE SCALE GENOMIC DNA]</scope>
    <source>
        <strain evidence="9 10">G1</strain>
    </source>
</reference>
<dbReference type="GO" id="GO:0000917">
    <property type="term" value="P:division septum assembly"/>
    <property type="evidence" value="ECO:0007669"/>
    <property type="project" value="UniProtKB-KW"/>
</dbReference>
<proteinExistence type="inferred from homology"/>
<dbReference type="RefSeq" id="WP_038481608.1">
    <property type="nucleotide sequence ID" value="NZ_CP003923.1"/>
</dbReference>
<evidence type="ECO:0000313" key="10">
    <source>
        <dbReference type="Proteomes" id="UP000027142"/>
    </source>
</evidence>
<dbReference type="PATRIC" id="fig|1246626.3.peg.2596"/>
<sequence>MSQVKSLVTIKGTKDGLIFLLDDRCSFDQLIEDLREKLSSDYYKSEKNDPIVYVQIDLGNRLLTISDQETIESIITSNSHLRVHHYHSNVVTVEKAKAMQEEVQTATLTRMIRSGQIVKMKGNVLLIGDVNPGGCLMATGNIYIMGALKGKAHAGYNGDTSAFICASHMSPTSLHIHEHMLHFADETIEDAEMQAVFIDSTSGEMTLTKVQRLFDVESRGLKEAEAVS</sequence>
<dbReference type="NCBIfam" id="TIGR01222">
    <property type="entry name" value="minC"/>
    <property type="match status" value="1"/>
</dbReference>
<comment type="subunit">
    <text evidence="5 6">Interacts with MinD and FtsZ.</text>
</comment>
<keyword evidence="2 6" id="KW-0132">Cell division</keyword>
<dbReference type="SUPFAM" id="SSF63848">
    <property type="entry name" value="Cell-division inhibitor MinC, C-terminal domain"/>
    <property type="match status" value="1"/>
</dbReference>
<comment type="similarity">
    <text evidence="1 6">Belongs to the MinC family.</text>
</comment>
<dbReference type="Pfam" id="PF03775">
    <property type="entry name" value="MinC_C"/>
    <property type="match status" value="1"/>
</dbReference>
<dbReference type="Proteomes" id="UP000027142">
    <property type="component" value="Chromosome"/>
</dbReference>
<dbReference type="Gene3D" id="3.30.160.540">
    <property type="match status" value="1"/>
</dbReference>
<evidence type="ECO:0000256" key="4">
    <source>
        <dbReference type="ARBA" id="ARBA00023306"/>
    </source>
</evidence>
<keyword evidence="4 6" id="KW-0131">Cell cycle</keyword>
<keyword evidence="10" id="KW-1185">Reference proteome</keyword>
<dbReference type="PANTHER" id="PTHR34108">
    <property type="entry name" value="SEPTUM SITE-DETERMINING PROTEIN MINC"/>
    <property type="match status" value="1"/>
</dbReference>
<dbReference type="AlphaFoldDB" id="A0A060M506"/>
<dbReference type="eggNOG" id="COG0850">
    <property type="taxonomic scope" value="Bacteria"/>
</dbReference>
<evidence type="ECO:0000256" key="3">
    <source>
        <dbReference type="ARBA" id="ARBA00023210"/>
    </source>
</evidence>
<dbReference type="GO" id="GO:1901891">
    <property type="term" value="P:regulation of cell septum assembly"/>
    <property type="evidence" value="ECO:0007669"/>
    <property type="project" value="InterPro"/>
</dbReference>
<organism evidence="9 10">
    <name type="scientific">Shouchella lehensis G1</name>
    <dbReference type="NCBI Taxonomy" id="1246626"/>
    <lineage>
        <taxon>Bacteria</taxon>
        <taxon>Bacillati</taxon>
        <taxon>Bacillota</taxon>
        <taxon>Bacilli</taxon>
        <taxon>Bacillales</taxon>
        <taxon>Bacillaceae</taxon>
        <taxon>Shouchella</taxon>
    </lineage>
</organism>
<name>A0A060M506_9BACI</name>
<dbReference type="HOGENOM" id="CLU_048711_1_1_9"/>
<dbReference type="HAMAP" id="MF_00267">
    <property type="entry name" value="MinC"/>
    <property type="match status" value="1"/>
</dbReference>
<evidence type="ECO:0000256" key="5">
    <source>
        <dbReference type="ARBA" id="ARBA00046874"/>
    </source>
</evidence>
<comment type="function">
    <text evidence="6">Cell division inhibitor that blocks the formation of polar Z ring septums. Rapidly oscillates between the poles of the cell to destabilize FtsZ filaments that have formed before they mature into polar Z rings. Prevents FtsZ polymerization.</text>
</comment>
<protein>
    <recommendedName>
        <fullName evidence="6">Probable septum site-determining protein MinC</fullName>
    </recommendedName>
</protein>
<dbReference type="Gene3D" id="2.160.20.70">
    <property type="match status" value="1"/>
</dbReference>
<evidence type="ECO:0000256" key="2">
    <source>
        <dbReference type="ARBA" id="ARBA00022618"/>
    </source>
</evidence>
<dbReference type="InterPro" id="IPR013033">
    <property type="entry name" value="MinC"/>
</dbReference>
<accession>A0A060M506</accession>
<dbReference type="InterPro" id="IPR016098">
    <property type="entry name" value="CAP/MinC_C"/>
</dbReference>